<dbReference type="GO" id="GO:0062129">
    <property type="term" value="C:chitin-based extracellular matrix"/>
    <property type="evidence" value="ECO:0007669"/>
    <property type="project" value="TreeGrafter"/>
</dbReference>
<protein>
    <submittedName>
        <fullName evidence="3">Uncharacterized protein</fullName>
    </submittedName>
</protein>
<keyword evidence="4" id="KW-1185">Reference proteome</keyword>
<keyword evidence="1" id="KW-0193">Cuticle</keyword>
<name>A0AAV4R702_9ARAC</name>
<dbReference type="InterPro" id="IPR050468">
    <property type="entry name" value="Cuticle_Struct_Prot"/>
</dbReference>
<dbReference type="PANTHER" id="PTHR10380">
    <property type="entry name" value="CUTICLE PROTEIN"/>
    <property type="match status" value="1"/>
</dbReference>
<evidence type="ECO:0000256" key="2">
    <source>
        <dbReference type="SAM" id="Phobius"/>
    </source>
</evidence>
<keyword evidence="2" id="KW-0812">Transmembrane</keyword>
<dbReference type="GO" id="GO:0008010">
    <property type="term" value="F:structural constituent of chitin-based larval cuticle"/>
    <property type="evidence" value="ECO:0007669"/>
    <property type="project" value="TreeGrafter"/>
</dbReference>
<proteinExistence type="predicted"/>
<evidence type="ECO:0000313" key="3">
    <source>
        <dbReference type="EMBL" id="GIY17728.1"/>
    </source>
</evidence>
<evidence type="ECO:0000313" key="4">
    <source>
        <dbReference type="Proteomes" id="UP001054837"/>
    </source>
</evidence>
<evidence type="ECO:0000256" key="1">
    <source>
        <dbReference type="PROSITE-ProRule" id="PRU00497"/>
    </source>
</evidence>
<keyword evidence="2" id="KW-1133">Transmembrane helix</keyword>
<accession>A0AAV4R702</accession>
<organism evidence="3 4">
    <name type="scientific">Caerostris darwini</name>
    <dbReference type="NCBI Taxonomy" id="1538125"/>
    <lineage>
        <taxon>Eukaryota</taxon>
        <taxon>Metazoa</taxon>
        <taxon>Ecdysozoa</taxon>
        <taxon>Arthropoda</taxon>
        <taxon>Chelicerata</taxon>
        <taxon>Arachnida</taxon>
        <taxon>Araneae</taxon>
        <taxon>Araneomorphae</taxon>
        <taxon>Entelegynae</taxon>
        <taxon>Araneoidea</taxon>
        <taxon>Araneidae</taxon>
        <taxon>Caerostris</taxon>
    </lineage>
</organism>
<dbReference type="Pfam" id="PF00379">
    <property type="entry name" value="Chitin_bind_4"/>
    <property type="match status" value="1"/>
</dbReference>
<dbReference type="EMBL" id="BPLQ01005829">
    <property type="protein sequence ID" value="GIY17728.1"/>
    <property type="molecule type" value="Genomic_DNA"/>
</dbReference>
<comment type="caution">
    <text evidence="3">The sequence shown here is derived from an EMBL/GenBank/DDBJ whole genome shotgun (WGS) entry which is preliminary data.</text>
</comment>
<keyword evidence="2" id="KW-0472">Membrane</keyword>
<feature type="transmembrane region" description="Helical" evidence="2">
    <location>
        <begin position="20"/>
        <end position="37"/>
    </location>
</feature>
<reference evidence="3 4" key="1">
    <citation type="submission" date="2021-06" db="EMBL/GenBank/DDBJ databases">
        <title>Caerostris darwini draft genome.</title>
        <authorList>
            <person name="Kono N."/>
            <person name="Arakawa K."/>
        </authorList>
    </citation>
    <scope>NUCLEOTIDE SEQUENCE [LARGE SCALE GENOMIC DNA]</scope>
</reference>
<dbReference type="PROSITE" id="PS51155">
    <property type="entry name" value="CHIT_BIND_RR_2"/>
    <property type="match status" value="1"/>
</dbReference>
<dbReference type="AlphaFoldDB" id="A0AAV4R702"/>
<dbReference type="Proteomes" id="UP001054837">
    <property type="component" value="Unassembled WGS sequence"/>
</dbReference>
<gene>
    <name evidence="3" type="ORF">CDAR_406851</name>
</gene>
<dbReference type="InterPro" id="IPR000618">
    <property type="entry name" value="Insect_cuticle"/>
</dbReference>
<sequence length="127" mass="14258">MAPPAEKCNKVGPCYNYSEMFIFALLSCIALVQAELYDNYYSDHRRQPYSFGYAIADQHGQQHRQESANRYGGIVGSYGFTDDRGVARRVHYVADHAGFRAQVLTNEPGTANQDPANVNVVSNAYYH</sequence>